<keyword evidence="2" id="KW-0812">Transmembrane</keyword>
<dbReference type="PANTHER" id="PTHR33392:SF6">
    <property type="entry name" value="POLYISOPRENYL-TEICHOIC ACID--PEPTIDOGLYCAN TEICHOIC ACID TRANSFERASE TAGU"/>
    <property type="match status" value="1"/>
</dbReference>
<protein>
    <submittedName>
        <fullName evidence="5">LCP family protein</fullName>
    </submittedName>
</protein>
<accession>A0ABV4WSC9</accession>
<reference evidence="5 6" key="1">
    <citation type="submission" date="2024-09" db="EMBL/GenBank/DDBJ databases">
        <title>Floridaenema gen nov. (Aerosakkonemataceae, Aerosakkonematales ord. nov., Cyanobacteria) from benthic tropical and subtropical fresh waters, with the description of four new species.</title>
        <authorList>
            <person name="Moretto J.A."/>
            <person name="Berthold D.E."/>
            <person name="Lefler F.W."/>
            <person name="Huang I.-S."/>
            <person name="Laughinghouse H. IV."/>
        </authorList>
    </citation>
    <scope>NUCLEOTIDE SEQUENCE [LARGE SCALE GENOMIC DNA]</scope>
    <source>
        <strain evidence="5 6">BLCC-F167</strain>
    </source>
</reference>
<evidence type="ECO:0000259" key="4">
    <source>
        <dbReference type="Pfam" id="PF13399"/>
    </source>
</evidence>
<feature type="transmembrane region" description="Helical" evidence="2">
    <location>
        <begin position="32"/>
        <end position="57"/>
    </location>
</feature>
<dbReference type="RefSeq" id="WP_413279929.1">
    <property type="nucleotide sequence ID" value="NZ_JBHFNT010000216.1"/>
</dbReference>
<keyword evidence="2" id="KW-0472">Membrane</keyword>
<keyword evidence="2" id="KW-1133">Transmembrane helix</keyword>
<proteinExistence type="inferred from homology"/>
<keyword evidence="6" id="KW-1185">Reference proteome</keyword>
<evidence type="ECO:0000313" key="5">
    <source>
        <dbReference type="EMBL" id="MFB2837586.1"/>
    </source>
</evidence>
<evidence type="ECO:0000256" key="1">
    <source>
        <dbReference type="ARBA" id="ARBA00006068"/>
    </source>
</evidence>
<dbReference type="InterPro" id="IPR050922">
    <property type="entry name" value="LytR/CpsA/Psr_CW_biosynth"/>
</dbReference>
<organism evidence="5 6">
    <name type="scientific">Floridaenema evergladense BLCC-F167</name>
    <dbReference type="NCBI Taxonomy" id="3153639"/>
    <lineage>
        <taxon>Bacteria</taxon>
        <taxon>Bacillati</taxon>
        <taxon>Cyanobacteriota</taxon>
        <taxon>Cyanophyceae</taxon>
        <taxon>Oscillatoriophycideae</taxon>
        <taxon>Aerosakkonematales</taxon>
        <taxon>Aerosakkonemataceae</taxon>
        <taxon>Floridanema</taxon>
        <taxon>Floridanema evergladense</taxon>
    </lineage>
</organism>
<dbReference type="Pfam" id="PF13399">
    <property type="entry name" value="LytR_C"/>
    <property type="match status" value="1"/>
</dbReference>
<evidence type="ECO:0000259" key="3">
    <source>
        <dbReference type="Pfam" id="PF03816"/>
    </source>
</evidence>
<feature type="domain" description="LytR/CpsA/Psr regulator C-terminal" evidence="4">
    <location>
        <begin position="376"/>
        <end position="463"/>
    </location>
</feature>
<gene>
    <name evidence="5" type="ORF">ACE1CA_23905</name>
</gene>
<dbReference type="EMBL" id="JBHFNT010000216">
    <property type="protein sequence ID" value="MFB2837586.1"/>
    <property type="molecule type" value="Genomic_DNA"/>
</dbReference>
<sequence length="471" mass="51908">MPTKKISSLFSQKQETVQKIGSHPSKISQLRWLWLGFSLTGVAMLSATAGALLAVSLSTTPLMQSRLSPEEAAVFSQGNISTTNLKLPELTRPVNILVLGIKVLPSDLGEKPDPALGGYEPVLNSFEGLSDTMLLLRFNPQTKKLIILSIPRDTRTYIEGLGVAKINAANTHGGPALSAKTVSSLLADIRIDRYIRINVQGVEKLIDALGGVTIHVPFDMKYTDNTQHLYIDFKAGKQHLDGAQTQNFLRFRHDKLGDIGRVQRQQMVMRALMEQALNPVTLARLPEILRVIQSHIDTNLSVEELVALVGFGVKMNRSDAQMLLVPGQFSNEGEYDASYWLPNRRGISQLVSQYLAPANESDESELKDKSSSNFSSVKIAIKDSTGNSESVNALVRKLRKAGYRNVQVTESWTETLNETRILAQKGDNQAAEAIRQALEIGEVRVESTGYLNSDITILIGTDWVQQQQSSQ</sequence>
<dbReference type="InterPro" id="IPR004474">
    <property type="entry name" value="LytR_CpsA_psr"/>
</dbReference>
<dbReference type="Proteomes" id="UP001576780">
    <property type="component" value="Unassembled WGS sequence"/>
</dbReference>
<dbReference type="Pfam" id="PF03816">
    <property type="entry name" value="LytR_cpsA_psr"/>
    <property type="match status" value="1"/>
</dbReference>
<dbReference type="NCBIfam" id="TIGR00350">
    <property type="entry name" value="lytR_cpsA_psr"/>
    <property type="match status" value="1"/>
</dbReference>
<name>A0ABV4WSC9_9CYAN</name>
<dbReference type="Gene3D" id="3.40.630.190">
    <property type="entry name" value="LCP protein"/>
    <property type="match status" value="1"/>
</dbReference>
<comment type="similarity">
    <text evidence="1">Belongs to the LytR/CpsA/Psr (LCP) family.</text>
</comment>
<evidence type="ECO:0000256" key="2">
    <source>
        <dbReference type="SAM" id="Phobius"/>
    </source>
</evidence>
<evidence type="ECO:0000313" key="6">
    <source>
        <dbReference type="Proteomes" id="UP001576780"/>
    </source>
</evidence>
<comment type="caution">
    <text evidence="5">The sequence shown here is derived from an EMBL/GenBank/DDBJ whole genome shotgun (WGS) entry which is preliminary data.</text>
</comment>
<feature type="domain" description="Cell envelope-related transcriptional attenuator" evidence="3">
    <location>
        <begin position="130"/>
        <end position="276"/>
    </location>
</feature>
<dbReference type="PANTHER" id="PTHR33392">
    <property type="entry name" value="POLYISOPRENYL-TEICHOIC ACID--PEPTIDOGLYCAN TEICHOIC ACID TRANSFERASE TAGU"/>
    <property type="match status" value="1"/>
</dbReference>
<dbReference type="InterPro" id="IPR027381">
    <property type="entry name" value="LytR/CpsA/Psr_C"/>
</dbReference>